<dbReference type="GO" id="GO:0003962">
    <property type="term" value="F:cystathionine gamma-synthase activity"/>
    <property type="evidence" value="ECO:0007669"/>
    <property type="project" value="UniProtKB-EC"/>
</dbReference>
<dbReference type="EC" id="2.5.1.48" evidence="4"/>
<dbReference type="Pfam" id="PF01053">
    <property type="entry name" value="Cys_Met_Meta_PP"/>
    <property type="match status" value="1"/>
</dbReference>
<dbReference type="EMBL" id="JALXSQ010000049">
    <property type="protein sequence ID" value="MCT2043507.1"/>
    <property type="molecule type" value="Genomic_DNA"/>
</dbReference>
<organism evidence="4 5">
    <name type="scientific">Pseudoclavibacter albus</name>
    <dbReference type="NCBI Taxonomy" id="272241"/>
    <lineage>
        <taxon>Bacteria</taxon>
        <taxon>Bacillati</taxon>
        <taxon>Actinomycetota</taxon>
        <taxon>Actinomycetes</taxon>
        <taxon>Micrococcales</taxon>
        <taxon>Microbacteriaceae</taxon>
        <taxon>Pseudoclavibacter</taxon>
    </lineage>
</organism>
<evidence type="ECO:0000256" key="2">
    <source>
        <dbReference type="ARBA" id="ARBA00022898"/>
    </source>
</evidence>
<accession>A0ABT2HYW6</accession>
<keyword evidence="4" id="KW-0808">Transferase</keyword>
<name>A0ABT2HYW6_9MICO</name>
<protein>
    <submittedName>
        <fullName evidence="4">Cystathionine gamma-synthase</fullName>
        <ecNumber evidence="4">2.5.1.48</ecNumber>
    </submittedName>
</protein>
<dbReference type="NCBIfam" id="TIGR02080">
    <property type="entry name" value="O_succ_thio_ly"/>
    <property type="match status" value="1"/>
</dbReference>
<dbReference type="Gene3D" id="3.40.640.10">
    <property type="entry name" value="Type I PLP-dependent aspartate aminotransferase-like (Major domain)"/>
    <property type="match status" value="1"/>
</dbReference>
<evidence type="ECO:0000313" key="5">
    <source>
        <dbReference type="Proteomes" id="UP001525379"/>
    </source>
</evidence>
<dbReference type="SUPFAM" id="SSF53383">
    <property type="entry name" value="PLP-dependent transferases"/>
    <property type="match status" value="1"/>
</dbReference>
<reference evidence="4 5" key="1">
    <citation type="submission" date="2022-04" db="EMBL/GenBank/DDBJ databases">
        <title>Human microbiome associated bacterial genomes.</title>
        <authorList>
            <person name="Sandstrom S."/>
            <person name="Salamzade R."/>
            <person name="Kalan L.R."/>
        </authorList>
    </citation>
    <scope>NUCLEOTIDE SEQUENCE [LARGE SCALE GENOMIC DNA]</scope>
    <source>
        <strain evidence="5">p3-SID1799</strain>
    </source>
</reference>
<proteinExistence type="inferred from homology"/>
<comment type="similarity">
    <text evidence="3">Belongs to the trans-sulfuration enzymes family.</text>
</comment>
<keyword evidence="2 3" id="KW-0663">Pyridoxal phosphate</keyword>
<dbReference type="PANTHER" id="PTHR11808">
    <property type="entry name" value="TRANS-SULFURATION ENZYME FAMILY MEMBER"/>
    <property type="match status" value="1"/>
</dbReference>
<dbReference type="Gene3D" id="3.90.1150.10">
    <property type="entry name" value="Aspartate Aminotransferase, domain 1"/>
    <property type="match status" value="1"/>
</dbReference>
<dbReference type="PANTHER" id="PTHR11808:SF75">
    <property type="entry name" value="CYSTATHIONINE GAMMA-SYNTHASE"/>
    <property type="match status" value="1"/>
</dbReference>
<dbReference type="Proteomes" id="UP001525379">
    <property type="component" value="Unassembled WGS sequence"/>
</dbReference>
<dbReference type="InterPro" id="IPR015422">
    <property type="entry name" value="PyrdxlP-dep_Trfase_small"/>
</dbReference>
<evidence type="ECO:0000256" key="3">
    <source>
        <dbReference type="RuleBase" id="RU362118"/>
    </source>
</evidence>
<dbReference type="RefSeq" id="WP_260104644.1">
    <property type="nucleotide sequence ID" value="NZ_JALXSQ010000049.1"/>
</dbReference>
<sequence length="395" mass="42123">MTTHTPDELACALRTGIESDISHGAVTPPIHVSSNFSFESFGVPRRFDYTRSGNPTRALFGDAVAALEGGAGATVVSTGMSAIALAVVALTEAGDHIVVPHDAYGGSWRLFDSLATRREIVVHTLDLTDTQTAVARIRDIEPKLVWLETPSNPLLRITDLEALIGVAKNVGATSVVDNTFLTPLGQRPFHFGAGVVVHSATKYLNGHSDVVVGVAIGRTKELAEQLDWWGNVLGLTGSPFDSYLALRGLRTLELRFARHQESAQVVAEFLALHDAVKRVHFPGLATHPGHELARRQQLGFGGMLSFELRGGEAAVRRFLDGLEYFSLAESLGGVESLIAHPATMTHASMTPEARANAGVSDELLRLSIGIEPVEALLGDLEAGIARAAAVFESTS</sequence>
<keyword evidence="5" id="KW-1185">Reference proteome</keyword>
<dbReference type="PIRSF" id="PIRSF001434">
    <property type="entry name" value="CGS"/>
    <property type="match status" value="1"/>
</dbReference>
<evidence type="ECO:0000256" key="1">
    <source>
        <dbReference type="ARBA" id="ARBA00001933"/>
    </source>
</evidence>
<dbReference type="InterPro" id="IPR000277">
    <property type="entry name" value="Cys/Met-Metab_PyrdxlP-dep_enz"/>
</dbReference>
<dbReference type="InterPro" id="IPR015424">
    <property type="entry name" value="PyrdxlP-dep_Trfase"/>
</dbReference>
<comment type="caution">
    <text evidence="4">The sequence shown here is derived from an EMBL/GenBank/DDBJ whole genome shotgun (WGS) entry which is preliminary data.</text>
</comment>
<gene>
    <name evidence="4" type="primary">metB</name>
    <name evidence="4" type="ORF">M3D15_09245</name>
</gene>
<dbReference type="InterPro" id="IPR015421">
    <property type="entry name" value="PyrdxlP-dep_Trfase_major"/>
</dbReference>
<evidence type="ECO:0000313" key="4">
    <source>
        <dbReference type="EMBL" id="MCT2043507.1"/>
    </source>
</evidence>
<comment type="cofactor">
    <cofactor evidence="1 3">
        <name>pyridoxal 5'-phosphate</name>
        <dbReference type="ChEBI" id="CHEBI:597326"/>
    </cofactor>
</comment>
<dbReference type="CDD" id="cd00614">
    <property type="entry name" value="CGS_like"/>
    <property type="match status" value="1"/>
</dbReference>
<dbReference type="InterPro" id="IPR011821">
    <property type="entry name" value="O_succ_thio_ly"/>
</dbReference>